<name>Q0RSY0_FRAAA</name>
<dbReference type="AlphaFoldDB" id="Q0RSY0"/>
<dbReference type="Proteomes" id="UP000000657">
    <property type="component" value="Chromosome"/>
</dbReference>
<accession>Q0RSY0</accession>
<dbReference type="HOGENOM" id="CLU_2769819_0_0_11"/>
<feature type="region of interest" description="Disordered" evidence="1">
    <location>
        <begin position="45"/>
        <end position="69"/>
    </location>
</feature>
<evidence type="ECO:0000256" key="1">
    <source>
        <dbReference type="SAM" id="MobiDB-lite"/>
    </source>
</evidence>
<reference evidence="2 3" key="1">
    <citation type="journal article" date="2007" name="Genome Res.">
        <title>Genome characteristics of facultatively symbiotic Frankia sp. strains reflect host range and host plant biogeography.</title>
        <authorList>
            <person name="Normand P."/>
            <person name="Lapierre P."/>
            <person name="Tisa L.S."/>
            <person name="Gogarten J.P."/>
            <person name="Alloisio N."/>
            <person name="Bagnarol E."/>
            <person name="Bassi C.A."/>
            <person name="Berry A.M."/>
            <person name="Bickhart D.M."/>
            <person name="Choisne N."/>
            <person name="Couloux A."/>
            <person name="Cournoyer B."/>
            <person name="Cruveiller S."/>
            <person name="Daubin V."/>
            <person name="Demange N."/>
            <person name="Francino M.P."/>
            <person name="Goltsman E."/>
            <person name="Huang Y."/>
            <person name="Kopp O.R."/>
            <person name="Labarre L."/>
            <person name="Lapidus A."/>
            <person name="Lavire C."/>
            <person name="Marechal J."/>
            <person name="Martinez M."/>
            <person name="Mastronunzio J.E."/>
            <person name="Mullin B.C."/>
            <person name="Niemann J."/>
            <person name="Pujic P."/>
            <person name="Rawnsley T."/>
            <person name="Rouy Z."/>
            <person name="Schenowitz C."/>
            <person name="Sellstedt A."/>
            <person name="Tavares F."/>
            <person name="Tomkins J.P."/>
            <person name="Vallenet D."/>
            <person name="Valverde C."/>
            <person name="Wall L.G."/>
            <person name="Wang Y."/>
            <person name="Medigue C."/>
            <person name="Benson D.R."/>
        </authorList>
    </citation>
    <scope>NUCLEOTIDE SEQUENCE [LARGE SCALE GENOMIC DNA]</scope>
    <source>
        <strain evidence="3">DSM 45986 / CECT 9034 / ACN14a</strain>
    </source>
</reference>
<organism evidence="2 3">
    <name type="scientific">Frankia alni (strain DSM 45986 / CECT 9034 / ACN14a)</name>
    <dbReference type="NCBI Taxonomy" id="326424"/>
    <lineage>
        <taxon>Bacteria</taxon>
        <taxon>Bacillati</taxon>
        <taxon>Actinomycetota</taxon>
        <taxon>Actinomycetes</taxon>
        <taxon>Frankiales</taxon>
        <taxon>Frankiaceae</taxon>
        <taxon>Frankia</taxon>
    </lineage>
</organism>
<dbReference type="EMBL" id="CT573213">
    <property type="protein sequence ID" value="CAJ59324.1"/>
    <property type="molecule type" value="Genomic_DNA"/>
</dbReference>
<sequence>MAAVAYSAIGVPLRAIARGHAMLRVQDGPKWPACRALPRRCVRNREHRGPGARNGTGGCGLADTPRRGR</sequence>
<dbReference type="KEGG" id="fal:FRAAL0650"/>
<evidence type="ECO:0000313" key="3">
    <source>
        <dbReference type="Proteomes" id="UP000000657"/>
    </source>
</evidence>
<keyword evidence="3" id="KW-1185">Reference proteome</keyword>
<gene>
    <name evidence="2" type="ordered locus">FRAAL0650</name>
</gene>
<dbReference type="STRING" id="326424.FRAAL0650"/>
<proteinExistence type="predicted"/>
<evidence type="ECO:0000313" key="2">
    <source>
        <dbReference type="EMBL" id="CAJ59324.1"/>
    </source>
</evidence>
<protein>
    <submittedName>
        <fullName evidence="2">Uncharacterized protein</fullName>
    </submittedName>
</protein>